<feature type="domain" description="Retropepsin-like aspartic endopeptidase" evidence="1">
    <location>
        <begin position="31"/>
        <end position="167"/>
    </location>
</feature>
<dbReference type="Proteomes" id="UP000440694">
    <property type="component" value="Unassembled WGS sequence"/>
</dbReference>
<gene>
    <name evidence="2" type="ORF">GIW81_07325</name>
</gene>
<organism evidence="2 3">
    <name type="scientific">Hyphomicrobium album</name>
    <dbReference type="NCBI Taxonomy" id="2665159"/>
    <lineage>
        <taxon>Bacteria</taxon>
        <taxon>Pseudomonadati</taxon>
        <taxon>Pseudomonadota</taxon>
        <taxon>Alphaproteobacteria</taxon>
        <taxon>Hyphomicrobiales</taxon>
        <taxon>Hyphomicrobiaceae</taxon>
        <taxon>Hyphomicrobium</taxon>
    </lineage>
</organism>
<protein>
    <recommendedName>
        <fullName evidence="1">Retropepsin-like aspartic endopeptidase domain-containing protein</fullName>
    </recommendedName>
</protein>
<dbReference type="InterPro" id="IPR021109">
    <property type="entry name" value="Peptidase_aspartic_dom_sf"/>
</dbReference>
<evidence type="ECO:0000313" key="2">
    <source>
        <dbReference type="EMBL" id="MTD94147.1"/>
    </source>
</evidence>
<evidence type="ECO:0000259" key="1">
    <source>
        <dbReference type="Pfam" id="PF05618"/>
    </source>
</evidence>
<evidence type="ECO:0000313" key="3">
    <source>
        <dbReference type="Proteomes" id="UP000440694"/>
    </source>
</evidence>
<accession>A0A6I3KK74</accession>
<keyword evidence="3" id="KW-1185">Reference proteome</keyword>
<name>A0A6I3KK74_9HYPH</name>
<dbReference type="Pfam" id="PF05618">
    <property type="entry name" value="Zn_protease"/>
    <property type="match status" value="1"/>
</dbReference>
<dbReference type="InterPro" id="IPR008503">
    <property type="entry name" value="Asp_endopeptidase"/>
</dbReference>
<dbReference type="AlphaFoldDB" id="A0A6I3KK74"/>
<dbReference type="PANTHER" id="PTHR38037">
    <property type="entry name" value="ZN_PROTEASE DOMAIN-CONTAINING PROTEIN"/>
    <property type="match status" value="1"/>
</dbReference>
<dbReference type="PANTHER" id="PTHR38037:SF1">
    <property type="entry name" value="ATP-DEPENDENT ZINC PROTEASE DOMAIN-CONTAINING PROTEIN-RELATED"/>
    <property type="match status" value="1"/>
</dbReference>
<dbReference type="EMBL" id="WMBQ01000001">
    <property type="protein sequence ID" value="MTD94147.1"/>
    <property type="molecule type" value="Genomic_DNA"/>
</dbReference>
<sequence length="176" mass="19626">MRISRRTANISGGSQFGREITAVLSDASRLIVGWQEWVALPELGLPALKAKIDTGAKTSALHTHYIEAYGTPKHPRVRFSVRPSPDVGGLEVSATSDVVDRREVVSSNGVRELRYVILTPLSIGGRQWPIEITLTNREHMTYRMLIGRQAIRSDMLIDCATSFRQPKLSYQLYAGF</sequence>
<dbReference type="SUPFAM" id="SSF50630">
    <property type="entry name" value="Acid proteases"/>
    <property type="match status" value="1"/>
</dbReference>
<proteinExistence type="predicted"/>
<comment type="caution">
    <text evidence="2">The sequence shown here is derived from an EMBL/GenBank/DDBJ whole genome shotgun (WGS) entry which is preliminary data.</text>
</comment>
<reference evidence="2 3" key="1">
    <citation type="submission" date="2019-11" db="EMBL/GenBank/DDBJ databases">
        <title>Identification of a novel strain.</title>
        <authorList>
            <person name="Xu Q."/>
            <person name="Wang G."/>
        </authorList>
    </citation>
    <scope>NUCLEOTIDE SEQUENCE [LARGE SCALE GENOMIC DNA]</scope>
    <source>
        <strain evidence="3">xq</strain>
    </source>
</reference>
<dbReference type="Gene3D" id="2.40.70.10">
    <property type="entry name" value="Acid Proteases"/>
    <property type="match status" value="1"/>
</dbReference>